<dbReference type="RefSeq" id="WP_146780124.1">
    <property type="nucleotide sequence ID" value="NZ_CP042434.1"/>
</dbReference>
<sequence>MEKNIILKNTLKRNLWILRNIICSNTLAFVIWVYFLKIYGLIGLLVMLGLLDIVLLGLMGVFIHRQYYSFEKKRLINISGNTARFFYEGKLIKEVDRNDINRIILIDKIMNDGNSFPTFVDSYFFFTIMLNDGTHMIITCLMHPMLKNIIKEWSKIEIEHKNVFFPFLGSKSLASLLK</sequence>
<keyword evidence="1" id="KW-1133">Transmembrane helix</keyword>
<evidence type="ECO:0000259" key="2">
    <source>
        <dbReference type="Pfam" id="PF26566"/>
    </source>
</evidence>
<dbReference type="Pfam" id="PF26566">
    <property type="entry name" value="PH_40"/>
    <property type="match status" value="1"/>
</dbReference>
<organism evidence="3 4">
    <name type="scientific">Arachidicoccus ginsenosidivorans</name>
    <dbReference type="NCBI Taxonomy" id="496057"/>
    <lineage>
        <taxon>Bacteria</taxon>
        <taxon>Pseudomonadati</taxon>
        <taxon>Bacteroidota</taxon>
        <taxon>Chitinophagia</taxon>
        <taxon>Chitinophagales</taxon>
        <taxon>Chitinophagaceae</taxon>
        <taxon>Arachidicoccus</taxon>
    </lineage>
</organism>
<keyword evidence="4" id="KW-1185">Reference proteome</keyword>
<feature type="domain" description="PH" evidence="2">
    <location>
        <begin position="18"/>
        <end position="143"/>
    </location>
</feature>
<accession>A0A5B8VH65</accession>
<keyword evidence="1" id="KW-0472">Membrane</keyword>
<dbReference type="EMBL" id="CP042434">
    <property type="protein sequence ID" value="QEC70864.1"/>
    <property type="molecule type" value="Genomic_DNA"/>
</dbReference>
<feature type="transmembrane region" description="Helical" evidence="1">
    <location>
        <begin position="41"/>
        <end position="63"/>
    </location>
</feature>
<reference evidence="3 4" key="1">
    <citation type="journal article" date="2017" name="Int. J. Syst. Evol. Microbiol.">
        <title>Arachidicoccus ginsenosidivorans sp. nov., with ginsenoside-converting activity isolated from ginseng cultivating soil.</title>
        <authorList>
            <person name="Siddiqi M.Z."/>
            <person name="Aslam Z."/>
            <person name="Im W.T."/>
        </authorList>
    </citation>
    <scope>NUCLEOTIDE SEQUENCE [LARGE SCALE GENOMIC DNA]</scope>
    <source>
        <strain evidence="3 4">Gsoil 809</strain>
    </source>
</reference>
<dbReference type="AlphaFoldDB" id="A0A5B8VH65"/>
<gene>
    <name evidence="3" type="ORF">FSB73_03380</name>
</gene>
<keyword evidence="1" id="KW-0812">Transmembrane</keyword>
<evidence type="ECO:0000256" key="1">
    <source>
        <dbReference type="SAM" id="Phobius"/>
    </source>
</evidence>
<evidence type="ECO:0000313" key="4">
    <source>
        <dbReference type="Proteomes" id="UP000321291"/>
    </source>
</evidence>
<feature type="transmembrane region" description="Helical" evidence="1">
    <location>
        <begin position="16"/>
        <end position="35"/>
    </location>
</feature>
<protein>
    <recommendedName>
        <fullName evidence="2">PH domain-containing protein</fullName>
    </recommendedName>
</protein>
<evidence type="ECO:0000313" key="3">
    <source>
        <dbReference type="EMBL" id="QEC70864.1"/>
    </source>
</evidence>
<dbReference type="Proteomes" id="UP000321291">
    <property type="component" value="Chromosome"/>
</dbReference>
<name>A0A5B8VH65_9BACT</name>
<dbReference type="KEGG" id="agi:FSB73_03380"/>
<dbReference type="InterPro" id="IPR058916">
    <property type="entry name" value="PH_40"/>
</dbReference>
<proteinExistence type="predicted"/>